<evidence type="ECO:0000313" key="1">
    <source>
        <dbReference type="EMBL" id="RVW79814.1"/>
    </source>
</evidence>
<comment type="caution">
    <text evidence="1">The sequence shown here is derived from an EMBL/GenBank/DDBJ whole genome shotgun (WGS) entry which is preliminary data.</text>
</comment>
<evidence type="ECO:0000313" key="2">
    <source>
        <dbReference type="Proteomes" id="UP000288805"/>
    </source>
</evidence>
<gene>
    <name evidence="1" type="ORF">CK203_047626</name>
</gene>
<protein>
    <recommendedName>
        <fullName evidence="3">Reverse transcriptase/retrotransposon-derived protein RNase H-like domain-containing protein</fullName>
    </recommendedName>
</protein>
<proteinExistence type="predicted"/>
<dbReference type="InterPro" id="IPR043502">
    <property type="entry name" value="DNA/RNA_pol_sf"/>
</dbReference>
<sequence length="145" mass="16130">MELNPDKCAFGISVRKFLGFMVIQRGIEVNPDQIKTVLETPALSSKKELQCLTDRLAVLGCFRGASTFGWTDECRQTFEVVKRYLTEPPILSNPKSTEDGLLLQAMAAKAPVQMLEFGLSTFLHEDVRRGCPDIPSKAQVRPGNE</sequence>
<reference evidence="1 2" key="1">
    <citation type="journal article" date="2018" name="PLoS Genet.">
        <title>Population sequencing reveals clonal diversity and ancestral inbreeding in the grapevine cultivar Chardonnay.</title>
        <authorList>
            <person name="Roach M.J."/>
            <person name="Johnson D.L."/>
            <person name="Bohlmann J."/>
            <person name="van Vuuren H.J."/>
            <person name="Jones S.J."/>
            <person name="Pretorius I.S."/>
            <person name="Schmidt S.A."/>
            <person name="Borneman A.R."/>
        </authorList>
    </citation>
    <scope>NUCLEOTIDE SEQUENCE [LARGE SCALE GENOMIC DNA]</scope>
    <source>
        <strain evidence="2">cv. Chardonnay</strain>
        <tissue evidence="1">Leaf</tissue>
    </source>
</reference>
<dbReference type="EMBL" id="QGNW01000274">
    <property type="protein sequence ID" value="RVW79814.1"/>
    <property type="molecule type" value="Genomic_DNA"/>
</dbReference>
<evidence type="ECO:0008006" key="3">
    <source>
        <dbReference type="Google" id="ProtNLM"/>
    </source>
</evidence>
<name>A0A438H5H7_VITVI</name>
<dbReference type="AlphaFoldDB" id="A0A438H5H7"/>
<dbReference type="Proteomes" id="UP000288805">
    <property type="component" value="Unassembled WGS sequence"/>
</dbReference>
<dbReference type="SUPFAM" id="SSF56672">
    <property type="entry name" value="DNA/RNA polymerases"/>
    <property type="match status" value="1"/>
</dbReference>
<organism evidence="1 2">
    <name type="scientific">Vitis vinifera</name>
    <name type="common">Grape</name>
    <dbReference type="NCBI Taxonomy" id="29760"/>
    <lineage>
        <taxon>Eukaryota</taxon>
        <taxon>Viridiplantae</taxon>
        <taxon>Streptophyta</taxon>
        <taxon>Embryophyta</taxon>
        <taxon>Tracheophyta</taxon>
        <taxon>Spermatophyta</taxon>
        <taxon>Magnoliopsida</taxon>
        <taxon>eudicotyledons</taxon>
        <taxon>Gunneridae</taxon>
        <taxon>Pentapetalae</taxon>
        <taxon>rosids</taxon>
        <taxon>Vitales</taxon>
        <taxon>Vitaceae</taxon>
        <taxon>Viteae</taxon>
        <taxon>Vitis</taxon>
    </lineage>
</organism>
<accession>A0A438H5H7</accession>